<dbReference type="EMBL" id="DS233753">
    <property type="protein sequence ID" value="EDS31474.1"/>
    <property type="molecule type" value="Genomic_DNA"/>
</dbReference>
<evidence type="ECO:0000313" key="3">
    <source>
        <dbReference type="Proteomes" id="UP000002320"/>
    </source>
</evidence>
<name>B0XK94_CULQU</name>
<keyword evidence="3" id="KW-1185">Reference proteome</keyword>
<proteinExistence type="predicted"/>
<organism>
    <name type="scientific">Culex quinquefasciatus</name>
    <name type="common">Southern house mosquito</name>
    <name type="synonym">Culex pungens</name>
    <dbReference type="NCBI Taxonomy" id="7176"/>
    <lineage>
        <taxon>Eukaryota</taxon>
        <taxon>Metazoa</taxon>
        <taxon>Ecdysozoa</taxon>
        <taxon>Arthropoda</taxon>
        <taxon>Hexapoda</taxon>
        <taxon>Insecta</taxon>
        <taxon>Pterygota</taxon>
        <taxon>Neoptera</taxon>
        <taxon>Endopterygota</taxon>
        <taxon>Diptera</taxon>
        <taxon>Nematocera</taxon>
        <taxon>Culicoidea</taxon>
        <taxon>Culicidae</taxon>
        <taxon>Culicinae</taxon>
        <taxon>Culicini</taxon>
        <taxon>Culex</taxon>
        <taxon>Culex</taxon>
    </lineage>
</organism>
<dbReference type="AlphaFoldDB" id="B0XK94"/>
<sequence length="170" mass="19158">MGVLRRLPLSCNTNTMMSNAYLNPDKLRRDSSNSTTGKFAAVQFNVCGNGWRPASKFHPNQSCLTRSKRPAGGSLADRQTALAIRQRLIWRTTGDLLADKICNNLAHDQFFYRDVGPPATRPGVAQVCLEMFHPPFIRPTYAVFVWFNRPYRMVRQRVALDTPPIESSSA</sequence>
<dbReference type="HOGENOM" id="CLU_1572147_0_0_1"/>
<dbReference type="InParanoid" id="B0XK94"/>
<gene>
    <name evidence="2" type="primary">6054094</name>
    <name evidence="1" type="ORF">CpipJ_CPIJ019859</name>
</gene>
<accession>B0XK94</accession>
<dbReference type="EnsemblMetazoa" id="CPIJ019859-RA">
    <property type="protein sequence ID" value="CPIJ019859-PA"/>
    <property type="gene ID" value="CPIJ019859"/>
</dbReference>
<reference evidence="1" key="1">
    <citation type="submission" date="2007-03" db="EMBL/GenBank/DDBJ databases">
        <title>Annotation of Culex pipiens quinquefasciatus.</title>
        <authorList>
            <consortium name="The Broad Institute Genome Sequencing Platform"/>
            <person name="Atkinson P.W."/>
            <person name="Hemingway J."/>
            <person name="Christensen B.M."/>
            <person name="Higgs S."/>
            <person name="Kodira C."/>
            <person name="Hannick L."/>
            <person name="Megy K."/>
            <person name="O'Leary S."/>
            <person name="Pearson M."/>
            <person name="Haas B.J."/>
            <person name="Mauceli E."/>
            <person name="Wortman J.R."/>
            <person name="Lee N.H."/>
            <person name="Guigo R."/>
            <person name="Stanke M."/>
            <person name="Alvarado L."/>
            <person name="Amedeo P."/>
            <person name="Antoine C.H."/>
            <person name="Arensburger P."/>
            <person name="Bidwell S.L."/>
            <person name="Crawford M."/>
            <person name="Camaro F."/>
            <person name="Devon K."/>
            <person name="Engels R."/>
            <person name="Hammond M."/>
            <person name="Howarth C."/>
            <person name="Koehrsen M."/>
            <person name="Lawson D."/>
            <person name="Montgomery P."/>
            <person name="Nene V."/>
            <person name="Nusbaum C."/>
            <person name="Puiu D."/>
            <person name="Romero-Severson J."/>
            <person name="Severson D.W."/>
            <person name="Shumway M."/>
            <person name="Sisk P."/>
            <person name="Stolte C."/>
            <person name="Zeng Q."/>
            <person name="Eisenstadt E."/>
            <person name="Fraser-Liggett C."/>
            <person name="Strausberg R."/>
            <person name="Galagan J."/>
            <person name="Birren B."/>
            <person name="Collins F.H."/>
        </authorList>
    </citation>
    <scope>NUCLEOTIDE SEQUENCE [LARGE SCALE GENOMIC DNA]</scope>
    <source>
        <strain evidence="1">JHB</strain>
    </source>
</reference>
<evidence type="ECO:0000313" key="2">
    <source>
        <dbReference type="EnsemblMetazoa" id="CPIJ019859-PA"/>
    </source>
</evidence>
<dbReference type="KEGG" id="cqu:CpipJ_CPIJ019859"/>
<reference evidence="2" key="2">
    <citation type="submission" date="2020-05" db="UniProtKB">
        <authorList>
            <consortium name="EnsemblMetazoa"/>
        </authorList>
    </citation>
    <scope>IDENTIFICATION</scope>
    <source>
        <strain evidence="2">JHB</strain>
    </source>
</reference>
<dbReference type="Proteomes" id="UP000002320">
    <property type="component" value="Unassembled WGS sequence"/>
</dbReference>
<dbReference type="VEuPathDB" id="VectorBase:CPIJ019859"/>
<protein>
    <submittedName>
        <fullName evidence="1 2">Zinc finger protein</fullName>
    </submittedName>
</protein>
<evidence type="ECO:0000313" key="1">
    <source>
        <dbReference type="EMBL" id="EDS31474.1"/>
    </source>
</evidence>